<dbReference type="AlphaFoldDB" id="A0A6G0X023"/>
<protein>
    <submittedName>
        <fullName evidence="1">Uncharacterized protein</fullName>
    </submittedName>
</protein>
<sequence length="468" mass="53088">MHAVMSTWKGHADATDKKAQEVVDLATPDDNLPLVAAVYHKRCSSSPTFVDLTGCNSPVLVDLTDDVCLPHTQLPAERLPSRIDKDTPQLEQHSRDEAVLVSATAVRHSISQPQVMPFQDENGKEDDIPDLPKPLIAPVFIDFSVLESAPGDSKPAKIEMEDLGLRVYIWSDGLTRRVPEGFRFPNAAIETMWRWWFCGSQDMGIGPFKYLTPRDFPRDDKSIKMLDGCSIVMRVLIEYTVAQELLTEDELACIPECKLGEIFTKTFARLVGSDDRQPSDAIMAFFPRTENDTDMPSIQKQSTRKRQRPVCAPRLAVAKPVSRSAAGVSTRWKLDPTSTEDMWLHWFHGNPVNAIGPYRLISIKRIRSKTLKLRLRQAQLIVDRIVQVAKEYNVIAVEANDNMLSSLSQIALERIFKAAFPHYVHDIDWRVDWTQAAASRTDEAYKWQERADKLPRDGPRYNKKRHLA</sequence>
<evidence type="ECO:0000313" key="2">
    <source>
        <dbReference type="Proteomes" id="UP000481153"/>
    </source>
</evidence>
<evidence type="ECO:0000313" key="1">
    <source>
        <dbReference type="EMBL" id="KAF0733136.1"/>
    </source>
</evidence>
<name>A0A6G0X023_9STRA</name>
<comment type="caution">
    <text evidence="1">The sequence shown here is derived from an EMBL/GenBank/DDBJ whole genome shotgun (WGS) entry which is preliminary data.</text>
</comment>
<dbReference type="Proteomes" id="UP000481153">
    <property type="component" value="Unassembled WGS sequence"/>
</dbReference>
<proteinExistence type="predicted"/>
<organism evidence="1 2">
    <name type="scientific">Aphanomyces euteiches</name>
    <dbReference type="NCBI Taxonomy" id="100861"/>
    <lineage>
        <taxon>Eukaryota</taxon>
        <taxon>Sar</taxon>
        <taxon>Stramenopiles</taxon>
        <taxon>Oomycota</taxon>
        <taxon>Saprolegniomycetes</taxon>
        <taxon>Saprolegniales</taxon>
        <taxon>Verrucalvaceae</taxon>
        <taxon>Aphanomyces</taxon>
    </lineage>
</organism>
<gene>
    <name evidence="1" type="ORF">Ae201684_009957</name>
</gene>
<keyword evidence="2" id="KW-1185">Reference proteome</keyword>
<dbReference type="EMBL" id="VJMJ01000126">
    <property type="protein sequence ID" value="KAF0733136.1"/>
    <property type="molecule type" value="Genomic_DNA"/>
</dbReference>
<dbReference type="VEuPathDB" id="FungiDB:AeMF1_021310"/>
<accession>A0A6G0X023</accession>
<reference evidence="1 2" key="1">
    <citation type="submission" date="2019-07" db="EMBL/GenBank/DDBJ databases">
        <title>Genomics analysis of Aphanomyces spp. identifies a new class of oomycete effector associated with host adaptation.</title>
        <authorList>
            <person name="Gaulin E."/>
        </authorList>
    </citation>
    <scope>NUCLEOTIDE SEQUENCE [LARGE SCALE GENOMIC DNA]</scope>
    <source>
        <strain evidence="1 2">ATCC 201684</strain>
    </source>
</reference>